<accession>A0A537J8V6</accession>
<evidence type="ECO:0000259" key="1">
    <source>
        <dbReference type="Pfam" id="PF01248"/>
    </source>
</evidence>
<name>A0A537J8V6_9BACT</name>
<sequence>MDIERLRAAPQRVIGTNQTSKAIDRGRARVVFVAQDADRRVTEPVLRAARERGVEVVEVDSMAVLGRACGIAVGAAVAAILDSIERAREQ</sequence>
<comment type="caution">
    <text evidence="2">The sequence shown here is derived from an EMBL/GenBank/DDBJ whole genome shotgun (WGS) entry which is preliminary data.</text>
</comment>
<dbReference type="Gene3D" id="3.30.1330.30">
    <property type="match status" value="1"/>
</dbReference>
<reference evidence="2 3" key="1">
    <citation type="journal article" date="2019" name="Nat. Microbiol.">
        <title>Mediterranean grassland soil C-N compound turnover is dependent on rainfall and depth, and is mediated by genomically divergent microorganisms.</title>
        <authorList>
            <person name="Diamond S."/>
            <person name="Andeer P.F."/>
            <person name="Li Z."/>
            <person name="Crits-Christoph A."/>
            <person name="Burstein D."/>
            <person name="Anantharaman K."/>
            <person name="Lane K.R."/>
            <person name="Thomas B.C."/>
            <person name="Pan C."/>
            <person name="Northen T.R."/>
            <person name="Banfield J.F."/>
        </authorList>
    </citation>
    <scope>NUCLEOTIDE SEQUENCE [LARGE SCALE GENOMIC DNA]</scope>
    <source>
        <strain evidence="2">NP_7</strain>
    </source>
</reference>
<dbReference type="AlphaFoldDB" id="A0A537J8V6"/>
<dbReference type="GO" id="GO:0005840">
    <property type="term" value="C:ribosome"/>
    <property type="evidence" value="ECO:0007669"/>
    <property type="project" value="UniProtKB-KW"/>
</dbReference>
<proteinExistence type="predicted"/>
<dbReference type="EMBL" id="VBAO01000252">
    <property type="protein sequence ID" value="TMI79913.1"/>
    <property type="molecule type" value="Genomic_DNA"/>
</dbReference>
<dbReference type="InterPro" id="IPR004038">
    <property type="entry name" value="Ribosomal_eL8/eL30/eS12/Gad45"/>
</dbReference>
<feature type="domain" description="Ribosomal protein eL8/eL30/eS12/Gadd45" evidence="1">
    <location>
        <begin position="9"/>
        <end position="82"/>
    </location>
</feature>
<keyword evidence="2" id="KW-0687">Ribonucleoprotein</keyword>
<dbReference type="PRINTS" id="PR00884">
    <property type="entry name" value="RIBOSOMALHS6"/>
</dbReference>
<evidence type="ECO:0000313" key="3">
    <source>
        <dbReference type="Proteomes" id="UP000320048"/>
    </source>
</evidence>
<dbReference type="SUPFAM" id="SSF55315">
    <property type="entry name" value="L30e-like"/>
    <property type="match status" value="1"/>
</dbReference>
<evidence type="ECO:0000313" key="2">
    <source>
        <dbReference type="EMBL" id="TMI79913.1"/>
    </source>
</evidence>
<gene>
    <name evidence="2" type="ORF">E6H04_09725</name>
</gene>
<protein>
    <submittedName>
        <fullName evidence="2">50S ribosomal protein L7Ae-like protein</fullName>
    </submittedName>
</protein>
<dbReference type="InterPro" id="IPR029064">
    <property type="entry name" value="Ribosomal_eL30-like_sf"/>
</dbReference>
<keyword evidence="2" id="KW-0689">Ribosomal protein</keyword>
<dbReference type="Pfam" id="PF01248">
    <property type="entry name" value="Ribosomal_L7Ae"/>
    <property type="match status" value="1"/>
</dbReference>
<dbReference type="Proteomes" id="UP000320048">
    <property type="component" value="Unassembled WGS sequence"/>
</dbReference>
<organism evidence="2 3">
    <name type="scientific">Candidatus Segetimicrobium genomatis</name>
    <dbReference type="NCBI Taxonomy" id="2569760"/>
    <lineage>
        <taxon>Bacteria</taxon>
        <taxon>Bacillati</taxon>
        <taxon>Candidatus Sysuimicrobiota</taxon>
        <taxon>Candidatus Sysuimicrobiia</taxon>
        <taxon>Candidatus Sysuimicrobiales</taxon>
        <taxon>Candidatus Segetimicrobiaceae</taxon>
        <taxon>Candidatus Segetimicrobium</taxon>
    </lineage>
</organism>